<reference evidence="11 12" key="1">
    <citation type="submission" date="2020-07" db="EMBL/GenBank/DDBJ databases">
        <title>MOT database genomes.</title>
        <authorList>
            <person name="Joseph S."/>
            <person name="Aduse-Opoku J."/>
            <person name="Hashim A."/>
            <person name="Wade W."/>
            <person name="Curtis M."/>
        </authorList>
    </citation>
    <scope>NUCLEOTIDE SEQUENCE [LARGE SCALE GENOMIC DNA]</scope>
    <source>
        <strain evidence="11 12">DSM 100099</strain>
    </source>
</reference>
<dbReference type="PANTHER" id="PTHR43318:SF2">
    <property type="entry name" value="UDP-N-ACETYLGLUCOSAMINE 4,6-DEHYDRATASE (INVERTING)"/>
    <property type="match status" value="1"/>
</dbReference>
<dbReference type="Pfam" id="PF08485">
    <property type="entry name" value="Polysacc_syn_2C"/>
    <property type="match status" value="1"/>
</dbReference>
<evidence type="ECO:0000256" key="8">
    <source>
        <dbReference type="ARBA" id="ARBA00033067"/>
    </source>
</evidence>
<sequence>MDFVVTLIQPADSSVLITGGTGSFGRTMVHDLLREGYGEIRVFSRDEAKQDAMRHDTGDARVRYYIGDVRDYESVLAASRSVTHVFHAAALKQVPSAEFFPMQAVQTNIMGSANVIRAAEASGARSVVCLSTDKAVYPINAMGMTKAVMEKVAQAHGLENRDASTTVSCVRYGNVMYSRGSVIPLFISQIKAGKKITVTDPLMTRFMMSLAHSVDLVKYAFESAVQGDIFIRKAASCTVGDLARAVSELFGAGPDIQVIGTRHSEKLYESLATREELARAEDRGDYFRIPADSRDLNYAPYFDEGEKISPSMTDYDSHSAERLDVAGVKDLLLTLPEVRRELEAWPV</sequence>
<dbReference type="InterPro" id="IPR013692">
    <property type="entry name" value="CapD_C"/>
</dbReference>
<dbReference type="InterPro" id="IPR003869">
    <property type="entry name" value="Polysac_CapD-like"/>
</dbReference>
<dbReference type="SUPFAM" id="SSF51735">
    <property type="entry name" value="NAD(P)-binding Rossmann-fold domains"/>
    <property type="match status" value="1"/>
</dbReference>
<dbReference type="AlphaFoldDB" id="A0A853EVV2"/>
<dbReference type="EMBL" id="JACBYE010000022">
    <property type="protein sequence ID" value="NYS93934.1"/>
    <property type="molecule type" value="Genomic_DNA"/>
</dbReference>
<dbReference type="Gene3D" id="3.40.50.720">
    <property type="entry name" value="NAD(P)-binding Rossmann-like Domain"/>
    <property type="match status" value="1"/>
</dbReference>
<proteinExistence type="inferred from homology"/>
<feature type="domain" description="Polysaccharide biosynthesis protein CapD-like" evidence="9">
    <location>
        <begin position="15"/>
        <end position="289"/>
    </location>
</feature>
<name>A0A853EVV2_9MICO</name>
<dbReference type="PANTHER" id="PTHR43318">
    <property type="entry name" value="UDP-N-ACETYLGLUCOSAMINE 4,6-DEHYDRATASE"/>
    <property type="match status" value="1"/>
</dbReference>
<comment type="similarity">
    <text evidence="2">Belongs to the polysaccharide synthase family.</text>
</comment>
<dbReference type="GO" id="GO:0009103">
    <property type="term" value="P:lipopolysaccharide biosynthetic process"/>
    <property type="evidence" value="ECO:0007669"/>
    <property type="project" value="UniProtKB-KW"/>
</dbReference>
<evidence type="ECO:0000256" key="1">
    <source>
        <dbReference type="ARBA" id="ARBA00000083"/>
    </source>
</evidence>
<comment type="caution">
    <text evidence="11">The sequence shown here is derived from an EMBL/GenBank/DDBJ whole genome shotgun (WGS) entry which is preliminary data.</text>
</comment>
<evidence type="ECO:0000256" key="5">
    <source>
        <dbReference type="ARBA" id="ARBA00022985"/>
    </source>
</evidence>
<dbReference type="Proteomes" id="UP000561011">
    <property type="component" value="Unassembled WGS sequence"/>
</dbReference>
<dbReference type="GO" id="GO:0003978">
    <property type="term" value="F:UDP-glucose 4-epimerase activity"/>
    <property type="evidence" value="ECO:0007669"/>
    <property type="project" value="UniProtKB-EC"/>
</dbReference>
<protein>
    <recommendedName>
        <fullName evidence="4">UDP-glucose 4-epimerase</fullName>
        <ecNumber evidence="3">5.1.3.2</ecNumber>
    </recommendedName>
    <alternativeName>
        <fullName evidence="8">Galactowaldenase</fullName>
    </alternativeName>
    <alternativeName>
        <fullName evidence="7">UDP-galactose 4-epimerase</fullName>
    </alternativeName>
</protein>
<evidence type="ECO:0000313" key="11">
    <source>
        <dbReference type="EMBL" id="NYS93934.1"/>
    </source>
</evidence>
<keyword evidence="12" id="KW-1185">Reference proteome</keyword>
<comment type="catalytic activity">
    <reaction evidence="1">
        <text>UDP-alpha-D-glucose = UDP-alpha-D-galactose</text>
        <dbReference type="Rhea" id="RHEA:22168"/>
        <dbReference type="ChEBI" id="CHEBI:58885"/>
        <dbReference type="ChEBI" id="CHEBI:66914"/>
        <dbReference type="EC" id="5.1.3.2"/>
    </reaction>
</comment>
<evidence type="ECO:0000256" key="6">
    <source>
        <dbReference type="ARBA" id="ARBA00023235"/>
    </source>
</evidence>
<dbReference type="InterPro" id="IPR036291">
    <property type="entry name" value="NAD(P)-bd_dom_sf"/>
</dbReference>
<keyword evidence="5" id="KW-0448">Lipopolysaccharide biosynthesis</keyword>
<dbReference type="CDD" id="cd05237">
    <property type="entry name" value="UDP_invert_4-6DH_SDR_e"/>
    <property type="match status" value="1"/>
</dbReference>
<evidence type="ECO:0000256" key="4">
    <source>
        <dbReference type="ARBA" id="ARBA00018569"/>
    </source>
</evidence>
<evidence type="ECO:0000256" key="2">
    <source>
        <dbReference type="ARBA" id="ARBA00007430"/>
    </source>
</evidence>
<dbReference type="RefSeq" id="WP_179913453.1">
    <property type="nucleotide sequence ID" value="NZ_JACBYE010000022.1"/>
</dbReference>
<feature type="domain" description="UDP-glucose 4-epimerase CapD C-terminal" evidence="10">
    <location>
        <begin position="292"/>
        <end position="339"/>
    </location>
</feature>
<evidence type="ECO:0000256" key="7">
    <source>
        <dbReference type="ARBA" id="ARBA00031367"/>
    </source>
</evidence>
<evidence type="ECO:0000259" key="9">
    <source>
        <dbReference type="Pfam" id="PF02719"/>
    </source>
</evidence>
<organism evidence="11 12">
    <name type="scientific">Sanguibacter inulinus</name>
    <dbReference type="NCBI Taxonomy" id="60922"/>
    <lineage>
        <taxon>Bacteria</taxon>
        <taxon>Bacillati</taxon>
        <taxon>Actinomycetota</taxon>
        <taxon>Actinomycetes</taxon>
        <taxon>Micrococcales</taxon>
        <taxon>Sanguibacteraceae</taxon>
        <taxon>Sanguibacter</taxon>
    </lineage>
</organism>
<dbReference type="EC" id="5.1.3.2" evidence="3"/>
<evidence type="ECO:0000256" key="3">
    <source>
        <dbReference type="ARBA" id="ARBA00013189"/>
    </source>
</evidence>
<gene>
    <name evidence="11" type="ORF">HZZ10_10440</name>
</gene>
<accession>A0A853EVV2</accession>
<evidence type="ECO:0000313" key="12">
    <source>
        <dbReference type="Proteomes" id="UP000561011"/>
    </source>
</evidence>
<keyword evidence="6" id="KW-0413">Isomerase</keyword>
<dbReference type="InterPro" id="IPR051203">
    <property type="entry name" value="Polysaccharide_Synthase-Rel"/>
</dbReference>
<evidence type="ECO:0000259" key="10">
    <source>
        <dbReference type="Pfam" id="PF08485"/>
    </source>
</evidence>
<dbReference type="Pfam" id="PF02719">
    <property type="entry name" value="Polysacc_synt_2"/>
    <property type="match status" value="1"/>
</dbReference>